<evidence type="ECO:0000313" key="1">
    <source>
        <dbReference type="EMBL" id="MYD91687.1"/>
    </source>
</evidence>
<proteinExistence type="predicted"/>
<dbReference type="EMBL" id="VXPY01000107">
    <property type="protein sequence ID" value="MYD91687.1"/>
    <property type="molecule type" value="Genomic_DNA"/>
</dbReference>
<gene>
    <name evidence="1" type="ORF">F4Y08_15365</name>
</gene>
<protein>
    <submittedName>
        <fullName evidence="1">Uncharacterized protein</fullName>
    </submittedName>
</protein>
<sequence length="97" mass="10765">MDAQGFRASLEQTAPPEGLGVPLEALWWGGKGEWHRSHDLLQDQDDANGSAWVHAWLHREEGDLPNARYWYGRAGKPPSEASLTDEWDEIAAGLLTA</sequence>
<name>A0A6B1DXR1_9CHLR</name>
<organism evidence="1">
    <name type="scientific">Caldilineaceae bacterium SB0662_bin_9</name>
    <dbReference type="NCBI Taxonomy" id="2605258"/>
    <lineage>
        <taxon>Bacteria</taxon>
        <taxon>Bacillati</taxon>
        <taxon>Chloroflexota</taxon>
        <taxon>Caldilineae</taxon>
        <taxon>Caldilineales</taxon>
        <taxon>Caldilineaceae</taxon>
    </lineage>
</organism>
<dbReference type="AlphaFoldDB" id="A0A6B1DXR1"/>
<accession>A0A6B1DXR1</accession>
<reference evidence="1" key="1">
    <citation type="submission" date="2019-09" db="EMBL/GenBank/DDBJ databases">
        <title>Characterisation of the sponge microbiome using genome-centric metagenomics.</title>
        <authorList>
            <person name="Engelberts J.P."/>
            <person name="Robbins S.J."/>
            <person name="De Goeij J.M."/>
            <person name="Aranda M."/>
            <person name="Bell S.C."/>
            <person name="Webster N.S."/>
        </authorList>
    </citation>
    <scope>NUCLEOTIDE SEQUENCE</scope>
    <source>
        <strain evidence="1">SB0662_bin_9</strain>
    </source>
</reference>
<comment type="caution">
    <text evidence="1">The sequence shown here is derived from an EMBL/GenBank/DDBJ whole genome shotgun (WGS) entry which is preliminary data.</text>
</comment>